<dbReference type="GO" id="GO:0004812">
    <property type="term" value="F:aminoacyl-tRNA ligase activity"/>
    <property type="evidence" value="ECO:0007669"/>
    <property type="project" value="UniProtKB-KW"/>
</dbReference>
<name>A0A5A7P229_STRAF</name>
<keyword evidence="2" id="KW-0030">Aminoacyl-tRNA synthetase</keyword>
<sequence>MFTILWPPRFAEHFKVHKAKRHQPKSQTSHEPGKGHKPYDHYHIQKKHKVIDMFNRQTGSAQEWYRNWLQRWNLDFKLQNNFHLDKIKAQALEIAIFYLNSSVGLELDERIPVLRNAISGGRHQKLPQFFHIPIDNAEARGGWRKGVTTADERRIAASRREIVSSIGGGAGEVTAGEEEIREATSGGDMVAVDDVVIVSISGVGTADSLFSRLSDLFTFHKVWRQLMKTGYQKLPIRASGQTSEDFMPHEFDITFFMRIIFYNVWHFERSQGSDSNFPCRFYLFSISHAHNPTYVRV</sequence>
<dbReference type="Proteomes" id="UP000325081">
    <property type="component" value="Unassembled WGS sequence"/>
</dbReference>
<evidence type="ECO:0000313" key="2">
    <source>
        <dbReference type="EMBL" id="GER26873.1"/>
    </source>
</evidence>
<keyword evidence="3" id="KW-1185">Reference proteome</keyword>
<keyword evidence="2" id="KW-0436">Ligase</keyword>
<reference evidence="3" key="1">
    <citation type="journal article" date="2019" name="Curr. Biol.">
        <title>Genome Sequence of Striga asiatica Provides Insight into the Evolution of Plant Parasitism.</title>
        <authorList>
            <person name="Yoshida S."/>
            <person name="Kim S."/>
            <person name="Wafula E.K."/>
            <person name="Tanskanen J."/>
            <person name="Kim Y.M."/>
            <person name="Honaas L."/>
            <person name="Yang Z."/>
            <person name="Spallek T."/>
            <person name="Conn C.E."/>
            <person name="Ichihashi Y."/>
            <person name="Cheong K."/>
            <person name="Cui S."/>
            <person name="Der J.P."/>
            <person name="Gundlach H."/>
            <person name="Jiao Y."/>
            <person name="Hori C."/>
            <person name="Ishida J.K."/>
            <person name="Kasahara H."/>
            <person name="Kiba T."/>
            <person name="Kim M.S."/>
            <person name="Koo N."/>
            <person name="Laohavisit A."/>
            <person name="Lee Y.H."/>
            <person name="Lumba S."/>
            <person name="McCourt P."/>
            <person name="Mortimer J.C."/>
            <person name="Mutuku J.M."/>
            <person name="Nomura T."/>
            <person name="Sasaki-Sekimoto Y."/>
            <person name="Seto Y."/>
            <person name="Wang Y."/>
            <person name="Wakatake T."/>
            <person name="Sakakibara H."/>
            <person name="Demura T."/>
            <person name="Yamaguchi S."/>
            <person name="Yoneyama K."/>
            <person name="Manabe R.I."/>
            <person name="Nelson D.C."/>
            <person name="Schulman A.H."/>
            <person name="Timko M.P."/>
            <person name="dePamphilis C.W."/>
            <person name="Choi D."/>
            <person name="Shirasu K."/>
        </authorList>
    </citation>
    <scope>NUCLEOTIDE SEQUENCE [LARGE SCALE GENOMIC DNA]</scope>
    <source>
        <strain evidence="3">cv. UVA1</strain>
    </source>
</reference>
<dbReference type="AlphaFoldDB" id="A0A5A7P229"/>
<dbReference type="EMBL" id="BKCP01001225">
    <property type="protein sequence ID" value="GER26873.1"/>
    <property type="molecule type" value="Genomic_DNA"/>
</dbReference>
<gene>
    <name evidence="2" type="ORF">STAS_02543</name>
</gene>
<proteinExistence type="predicted"/>
<comment type="caution">
    <text evidence="2">The sequence shown here is derived from an EMBL/GenBank/DDBJ whole genome shotgun (WGS) entry which is preliminary data.</text>
</comment>
<protein>
    <submittedName>
        <fullName evidence="2">Alanyl-tRNA synthetase</fullName>
    </submittedName>
</protein>
<feature type="region of interest" description="Disordered" evidence="1">
    <location>
        <begin position="17"/>
        <end position="38"/>
    </location>
</feature>
<accession>A0A5A7P229</accession>
<organism evidence="2 3">
    <name type="scientific">Striga asiatica</name>
    <name type="common">Asiatic witchweed</name>
    <name type="synonym">Buchnera asiatica</name>
    <dbReference type="NCBI Taxonomy" id="4170"/>
    <lineage>
        <taxon>Eukaryota</taxon>
        <taxon>Viridiplantae</taxon>
        <taxon>Streptophyta</taxon>
        <taxon>Embryophyta</taxon>
        <taxon>Tracheophyta</taxon>
        <taxon>Spermatophyta</taxon>
        <taxon>Magnoliopsida</taxon>
        <taxon>eudicotyledons</taxon>
        <taxon>Gunneridae</taxon>
        <taxon>Pentapetalae</taxon>
        <taxon>asterids</taxon>
        <taxon>lamiids</taxon>
        <taxon>Lamiales</taxon>
        <taxon>Orobanchaceae</taxon>
        <taxon>Buchnereae</taxon>
        <taxon>Striga</taxon>
    </lineage>
</organism>
<evidence type="ECO:0000256" key="1">
    <source>
        <dbReference type="SAM" id="MobiDB-lite"/>
    </source>
</evidence>
<evidence type="ECO:0000313" key="3">
    <source>
        <dbReference type="Proteomes" id="UP000325081"/>
    </source>
</evidence>